<dbReference type="InterPro" id="IPR051632">
    <property type="entry name" value="Rho_GEF"/>
</dbReference>
<name>A0A9Q0X9Z4_9SAUR</name>
<protein>
    <submittedName>
        <fullName evidence="2">Uncharacterized protein</fullName>
    </submittedName>
</protein>
<dbReference type="EMBL" id="JAPFRF010000019">
    <property type="protein sequence ID" value="KAJ7307437.1"/>
    <property type="molecule type" value="Genomic_DNA"/>
</dbReference>
<dbReference type="Proteomes" id="UP001142489">
    <property type="component" value="Unassembled WGS sequence"/>
</dbReference>
<dbReference type="GO" id="GO:0008017">
    <property type="term" value="F:microtubule binding"/>
    <property type="evidence" value="ECO:0007669"/>
    <property type="project" value="TreeGrafter"/>
</dbReference>
<organism evidence="2 3">
    <name type="scientific">Phrynocephalus forsythii</name>
    <dbReference type="NCBI Taxonomy" id="171643"/>
    <lineage>
        <taxon>Eukaryota</taxon>
        <taxon>Metazoa</taxon>
        <taxon>Chordata</taxon>
        <taxon>Craniata</taxon>
        <taxon>Vertebrata</taxon>
        <taxon>Euteleostomi</taxon>
        <taxon>Lepidosauria</taxon>
        <taxon>Squamata</taxon>
        <taxon>Bifurcata</taxon>
        <taxon>Unidentata</taxon>
        <taxon>Episquamata</taxon>
        <taxon>Toxicofera</taxon>
        <taxon>Iguania</taxon>
        <taxon>Acrodonta</taxon>
        <taxon>Agamidae</taxon>
        <taxon>Agaminae</taxon>
        <taxon>Phrynocephalus</taxon>
    </lineage>
</organism>
<dbReference type="InterPro" id="IPR046349">
    <property type="entry name" value="C1-like_sf"/>
</dbReference>
<dbReference type="OrthoDB" id="28045at2759"/>
<proteinExistence type="predicted"/>
<dbReference type="PANTHER" id="PTHR13944:SF20">
    <property type="entry name" value="RHO GUANINE NUCLEOTIDE EXCHANGE FACTOR 2"/>
    <property type="match status" value="1"/>
</dbReference>
<dbReference type="GO" id="GO:0000902">
    <property type="term" value="P:cell morphogenesis"/>
    <property type="evidence" value="ECO:0007669"/>
    <property type="project" value="TreeGrafter"/>
</dbReference>
<comment type="caution">
    <text evidence="2">The sequence shown here is derived from an EMBL/GenBank/DDBJ whole genome shotgun (WGS) entry which is preliminary data.</text>
</comment>
<keyword evidence="3" id="KW-1185">Reference proteome</keyword>
<dbReference type="GO" id="GO:0045666">
    <property type="term" value="P:positive regulation of neuron differentiation"/>
    <property type="evidence" value="ECO:0007669"/>
    <property type="project" value="TreeGrafter"/>
</dbReference>
<dbReference type="PANTHER" id="PTHR13944">
    <property type="entry name" value="AGAP007712-PA"/>
    <property type="match status" value="1"/>
</dbReference>
<evidence type="ECO:0000313" key="2">
    <source>
        <dbReference type="EMBL" id="KAJ7307437.1"/>
    </source>
</evidence>
<dbReference type="SUPFAM" id="SSF57889">
    <property type="entry name" value="Cysteine-rich domain"/>
    <property type="match status" value="1"/>
</dbReference>
<accession>A0A9Q0X9Z4</accession>
<dbReference type="GO" id="GO:0005856">
    <property type="term" value="C:cytoskeleton"/>
    <property type="evidence" value="ECO:0007669"/>
    <property type="project" value="TreeGrafter"/>
</dbReference>
<evidence type="ECO:0000313" key="3">
    <source>
        <dbReference type="Proteomes" id="UP001142489"/>
    </source>
</evidence>
<evidence type="ECO:0000256" key="1">
    <source>
        <dbReference type="SAM" id="MobiDB-lite"/>
    </source>
</evidence>
<feature type="region of interest" description="Disordered" evidence="1">
    <location>
        <begin position="1"/>
        <end position="34"/>
    </location>
</feature>
<gene>
    <name evidence="2" type="ORF">JRQ81_009456</name>
</gene>
<dbReference type="GO" id="GO:0007015">
    <property type="term" value="P:actin filament organization"/>
    <property type="evidence" value="ECO:0007669"/>
    <property type="project" value="TreeGrafter"/>
</dbReference>
<dbReference type="GO" id="GO:0035023">
    <property type="term" value="P:regulation of Rho protein signal transduction"/>
    <property type="evidence" value="ECO:0007669"/>
    <property type="project" value="TreeGrafter"/>
</dbReference>
<reference evidence="2" key="1">
    <citation type="journal article" date="2023" name="DNA Res.">
        <title>Chromosome-level genome assembly of Phrynocephalus forsythii using third-generation DNA sequencing and Hi-C analysis.</title>
        <authorList>
            <person name="Qi Y."/>
            <person name="Zhao W."/>
            <person name="Zhao Y."/>
            <person name="Niu C."/>
            <person name="Cao S."/>
            <person name="Zhang Y."/>
        </authorList>
    </citation>
    <scope>NUCLEOTIDE SEQUENCE</scope>
    <source>
        <tissue evidence="2">Muscle</tissue>
    </source>
</reference>
<dbReference type="GO" id="GO:0032587">
    <property type="term" value="C:ruffle membrane"/>
    <property type="evidence" value="ECO:0007669"/>
    <property type="project" value="TreeGrafter"/>
</dbReference>
<dbReference type="AlphaFoldDB" id="A0A9Q0X9Z4"/>
<sequence length="112" mass="12465">MSRIESLTRSRTDRSKEISLKNKEKERMKESKDKDARYTNGHLFTSITVSGMTMCFACNKSITAKEALNCPSTCAEQMKKAYSEFCSRHTKAVKLYKELFAGKSGSSSSSGG</sequence>